<evidence type="ECO:0000313" key="3">
    <source>
        <dbReference type="EMBL" id="MPM24943.1"/>
    </source>
</evidence>
<dbReference type="AlphaFoldDB" id="A0A644YEI0"/>
<dbReference type="InterPro" id="IPR004107">
    <property type="entry name" value="Integrase_SAM-like_N"/>
</dbReference>
<gene>
    <name evidence="3" type="ORF">SDC9_71432</name>
</gene>
<dbReference type="Pfam" id="PF02899">
    <property type="entry name" value="Phage_int_SAM_1"/>
    <property type="match status" value="1"/>
</dbReference>
<dbReference type="InterPro" id="IPR010998">
    <property type="entry name" value="Integrase_recombinase_N"/>
</dbReference>
<sequence length="73" mass="8451">MMLQLIEDFKMSLIEDGKSPKTIESYVGDIKAFKEFLTAKGVDFNGTLQRFYVVSYKNFLVESNYEVATINKR</sequence>
<dbReference type="GO" id="GO:0015074">
    <property type="term" value="P:DNA integration"/>
    <property type="evidence" value="ECO:0007669"/>
    <property type="project" value="InterPro"/>
</dbReference>
<proteinExistence type="predicted"/>
<name>A0A644YEI0_9ZZZZ</name>
<dbReference type="InterPro" id="IPR044068">
    <property type="entry name" value="CB"/>
</dbReference>
<dbReference type="SUPFAM" id="SSF47823">
    <property type="entry name" value="lambda integrase-like, N-terminal domain"/>
    <property type="match status" value="1"/>
</dbReference>
<evidence type="ECO:0000259" key="2">
    <source>
        <dbReference type="PROSITE" id="PS51900"/>
    </source>
</evidence>
<accession>A0A644YEI0</accession>
<dbReference type="GO" id="GO:0003677">
    <property type="term" value="F:DNA binding"/>
    <property type="evidence" value="ECO:0007669"/>
    <property type="project" value="UniProtKB-KW"/>
</dbReference>
<dbReference type="PROSITE" id="PS51900">
    <property type="entry name" value="CB"/>
    <property type="match status" value="1"/>
</dbReference>
<comment type="caution">
    <text evidence="3">The sequence shown here is derived from an EMBL/GenBank/DDBJ whole genome shotgun (WGS) entry which is preliminary data.</text>
</comment>
<keyword evidence="1" id="KW-0238">DNA-binding</keyword>
<reference evidence="3" key="1">
    <citation type="submission" date="2019-08" db="EMBL/GenBank/DDBJ databases">
        <authorList>
            <person name="Kucharzyk K."/>
            <person name="Murdoch R.W."/>
            <person name="Higgins S."/>
            <person name="Loffler F."/>
        </authorList>
    </citation>
    <scope>NUCLEOTIDE SEQUENCE</scope>
</reference>
<protein>
    <recommendedName>
        <fullName evidence="2">Core-binding (CB) domain-containing protein</fullName>
    </recommendedName>
</protein>
<feature type="domain" description="Core-binding (CB)" evidence="2">
    <location>
        <begin position="1"/>
        <end position="73"/>
    </location>
</feature>
<dbReference type="EMBL" id="VSSQ01004378">
    <property type="protein sequence ID" value="MPM24943.1"/>
    <property type="molecule type" value="Genomic_DNA"/>
</dbReference>
<evidence type="ECO:0000256" key="1">
    <source>
        <dbReference type="ARBA" id="ARBA00023125"/>
    </source>
</evidence>
<dbReference type="Gene3D" id="1.10.150.130">
    <property type="match status" value="1"/>
</dbReference>
<organism evidence="3">
    <name type="scientific">bioreactor metagenome</name>
    <dbReference type="NCBI Taxonomy" id="1076179"/>
    <lineage>
        <taxon>unclassified sequences</taxon>
        <taxon>metagenomes</taxon>
        <taxon>ecological metagenomes</taxon>
    </lineage>
</organism>